<evidence type="ECO:0000313" key="2">
    <source>
        <dbReference type="Proteomes" id="UP001145114"/>
    </source>
</evidence>
<protein>
    <submittedName>
        <fullName evidence="1">Uncharacterized protein</fullName>
    </submittedName>
</protein>
<accession>A0ACC1HUI9</accession>
<sequence length="192" mass="20536">MDFKTSGYEAVVKEYENYDIPVLLTEYGCNNPRPRTFPEIKSIYDSDMTGTFSGGFMYMYSEEANGYGIADVSYGKPGYEKTEDFDNFKDALAAVDPKGVSERDYKPSAKPSACPNKSGTWPFEADAALPPTPKEGDRSQYTKGGVAKSINGSDDSDDEASPDSSESSAARGLLGASSSVVALVAAALAHLI</sequence>
<comment type="caution">
    <text evidence="1">The sequence shown here is derived from an EMBL/GenBank/DDBJ whole genome shotgun (WGS) entry which is preliminary data.</text>
</comment>
<proteinExistence type="predicted"/>
<evidence type="ECO:0000313" key="1">
    <source>
        <dbReference type="EMBL" id="KAJ1678004.1"/>
    </source>
</evidence>
<reference evidence="1" key="1">
    <citation type="submission" date="2022-06" db="EMBL/GenBank/DDBJ databases">
        <title>Phylogenomic reconstructions and comparative analyses of Kickxellomycotina fungi.</title>
        <authorList>
            <person name="Reynolds N.K."/>
            <person name="Stajich J.E."/>
            <person name="Barry K."/>
            <person name="Grigoriev I.V."/>
            <person name="Crous P."/>
            <person name="Smith M.E."/>
        </authorList>
    </citation>
    <scope>NUCLEOTIDE SEQUENCE</scope>
    <source>
        <strain evidence="1">RSA 2271</strain>
    </source>
</reference>
<name>A0ACC1HUI9_9FUNG</name>
<gene>
    <name evidence="1" type="ORF">EV182_004984</name>
</gene>
<keyword evidence="2" id="KW-1185">Reference proteome</keyword>
<dbReference type="EMBL" id="JAMZIH010001652">
    <property type="protein sequence ID" value="KAJ1678004.1"/>
    <property type="molecule type" value="Genomic_DNA"/>
</dbReference>
<dbReference type="Proteomes" id="UP001145114">
    <property type="component" value="Unassembled WGS sequence"/>
</dbReference>
<organism evidence="1 2">
    <name type="scientific">Spiromyces aspiralis</name>
    <dbReference type="NCBI Taxonomy" id="68401"/>
    <lineage>
        <taxon>Eukaryota</taxon>
        <taxon>Fungi</taxon>
        <taxon>Fungi incertae sedis</taxon>
        <taxon>Zoopagomycota</taxon>
        <taxon>Kickxellomycotina</taxon>
        <taxon>Kickxellomycetes</taxon>
        <taxon>Kickxellales</taxon>
        <taxon>Kickxellaceae</taxon>
        <taxon>Spiromyces</taxon>
    </lineage>
</organism>